<name>A0A1D2V8U7_9ASCO</name>
<keyword evidence="2" id="KW-1185">Reference proteome</keyword>
<proteinExistence type="predicted"/>
<reference evidence="2" key="1">
    <citation type="submission" date="2016-05" db="EMBL/GenBank/DDBJ databases">
        <title>Comparative genomics of biotechnologically important yeasts.</title>
        <authorList>
            <consortium name="DOE Joint Genome Institute"/>
            <person name="Riley R."/>
            <person name="Haridas S."/>
            <person name="Wolfe K.H."/>
            <person name="Lopes M.R."/>
            <person name="Hittinger C.T."/>
            <person name="Goker M."/>
            <person name="Salamov A."/>
            <person name="Wisecaver J."/>
            <person name="Long T.M."/>
            <person name="Aerts A.L."/>
            <person name="Barry K."/>
            <person name="Choi C."/>
            <person name="Clum A."/>
            <person name="Coughlan A.Y."/>
            <person name="Deshpande S."/>
            <person name="Douglass A.P."/>
            <person name="Hanson S.J."/>
            <person name="Klenk H.-P."/>
            <person name="Labutti K."/>
            <person name="Lapidus A."/>
            <person name="Lindquist E."/>
            <person name="Lipzen A."/>
            <person name="Meier-Kolthoff J.P."/>
            <person name="Ohm R.A."/>
            <person name="Otillar R.P."/>
            <person name="Pangilinan J."/>
            <person name="Peng Y."/>
            <person name="Rokas A."/>
            <person name="Rosa C.A."/>
            <person name="Scheuner C."/>
            <person name="Sibirny A.A."/>
            <person name="Slot J.C."/>
            <person name="Stielow J.B."/>
            <person name="Sun H."/>
            <person name="Kurtzman C.P."/>
            <person name="Blackwell M."/>
            <person name="Grigoriev I.V."/>
            <person name="Jeffries T.W."/>
        </authorList>
    </citation>
    <scope>NUCLEOTIDE SEQUENCE [LARGE SCALE GENOMIC DNA]</scope>
    <source>
        <strain evidence="2">DSM 1968</strain>
    </source>
</reference>
<organism evidence="1 2">
    <name type="scientific">Ascoidea rubescens DSM 1968</name>
    <dbReference type="NCBI Taxonomy" id="1344418"/>
    <lineage>
        <taxon>Eukaryota</taxon>
        <taxon>Fungi</taxon>
        <taxon>Dikarya</taxon>
        <taxon>Ascomycota</taxon>
        <taxon>Saccharomycotina</taxon>
        <taxon>Saccharomycetes</taxon>
        <taxon>Ascoideaceae</taxon>
        <taxon>Ascoidea</taxon>
    </lineage>
</organism>
<dbReference type="InParanoid" id="A0A1D2V8U7"/>
<sequence length="101" mass="11805">MLLLLPEMKQAQLPYNSRQQKGKNTHNYCLYLSIFLQFPLLLLAHSPSLVSTTFFFPSLSDWSLDMSINSYNQLYSQLNYSFCFRPIFNDVSIFSTFSNNI</sequence>
<evidence type="ECO:0000313" key="1">
    <source>
        <dbReference type="EMBL" id="ODV58054.1"/>
    </source>
</evidence>
<dbReference type="Proteomes" id="UP000095038">
    <property type="component" value="Unassembled WGS sequence"/>
</dbReference>
<dbReference type="GeneID" id="30967794"/>
<dbReference type="RefSeq" id="XP_020044361.1">
    <property type="nucleotide sequence ID" value="XM_020194158.1"/>
</dbReference>
<evidence type="ECO:0000313" key="2">
    <source>
        <dbReference type="Proteomes" id="UP000095038"/>
    </source>
</evidence>
<accession>A0A1D2V8U7</accession>
<protein>
    <submittedName>
        <fullName evidence="1">Uncharacterized protein</fullName>
    </submittedName>
</protein>
<gene>
    <name evidence="1" type="ORF">ASCRUDRAFT_78173</name>
</gene>
<dbReference type="AlphaFoldDB" id="A0A1D2V8U7"/>
<dbReference type="EMBL" id="KV454495">
    <property type="protein sequence ID" value="ODV58054.1"/>
    <property type="molecule type" value="Genomic_DNA"/>
</dbReference>